<dbReference type="GeneID" id="41986809"/>
<evidence type="ECO:0000313" key="1">
    <source>
        <dbReference type="EMBL" id="TVY24449.1"/>
    </source>
</evidence>
<protein>
    <submittedName>
        <fullName evidence="1">Uncharacterized protein</fullName>
    </submittedName>
</protein>
<keyword evidence="2" id="KW-1185">Reference proteome</keyword>
<evidence type="ECO:0000313" key="2">
    <source>
        <dbReference type="Proteomes" id="UP000431533"/>
    </source>
</evidence>
<dbReference type="RefSeq" id="XP_031003237.1">
    <property type="nucleotide sequence ID" value="XM_031151547.1"/>
</dbReference>
<gene>
    <name evidence="1" type="ORF">LHYA1_G006611</name>
</gene>
<comment type="caution">
    <text evidence="1">The sequence shown here is derived from an EMBL/GenBank/DDBJ whole genome shotgun (WGS) entry which is preliminary data.</text>
</comment>
<dbReference type="OrthoDB" id="2441642at2759"/>
<sequence length="127" mass="14486">MANKYQSLGWMCNGETQQGQVPVWEEWALAESRRRTAIVLVIIIHIFNIEHGHGLPQCGGFFDLSLPCSKTLWEALDQATWEIEYCKQYMRDSKSGQNLKIIPTYKDLLPDLQEQNDSASALKGRVS</sequence>
<name>A0A8H8QXA5_9HELO</name>
<dbReference type="AlphaFoldDB" id="A0A8H8QXA5"/>
<dbReference type="EMBL" id="QGMH01000130">
    <property type="protein sequence ID" value="TVY24449.1"/>
    <property type="molecule type" value="Genomic_DNA"/>
</dbReference>
<reference evidence="1 2" key="1">
    <citation type="submission" date="2018-05" db="EMBL/GenBank/DDBJ databases">
        <title>Genome sequencing and assembly of the regulated plant pathogen Lachnellula willkommii and related sister species for the development of diagnostic species identification markers.</title>
        <authorList>
            <person name="Giroux E."/>
            <person name="Bilodeau G."/>
        </authorList>
    </citation>
    <scope>NUCLEOTIDE SEQUENCE [LARGE SCALE GENOMIC DNA]</scope>
    <source>
        <strain evidence="1 2">CBS 185.66</strain>
    </source>
</reference>
<accession>A0A8H8QXA5</accession>
<organism evidence="1 2">
    <name type="scientific">Lachnellula hyalina</name>
    <dbReference type="NCBI Taxonomy" id="1316788"/>
    <lineage>
        <taxon>Eukaryota</taxon>
        <taxon>Fungi</taxon>
        <taxon>Dikarya</taxon>
        <taxon>Ascomycota</taxon>
        <taxon>Pezizomycotina</taxon>
        <taxon>Leotiomycetes</taxon>
        <taxon>Helotiales</taxon>
        <taxon>Lachnaceae</taxon>
        <taxon>Lachnellula</taxon>
    </lineage>
</organism>
<dbReference type="Proteomes" id="UP000431533">
    <property type="component" value="Unassembled WGS sequence"/>
</dbReference>
<proteinExistence type="predicted"/>